<dbReference type="Pfam" id="PF02775">
    <property type="entry name" value="TPP_enzyme_C"/>
    <property type="match status" value="1"/>
</dbReference>
<dbReference type="Pfam" id="PF02776">
    <property type="entry name" value="TPP_enzyme_N"/>
    <property type="match status" value="1"/>
</dbReference>
<dbReference type="CDD" id="cd02009">
    <property type="entry name" value="TPP_SHCHC_synthase"/>
    <property type="match status" value="1"/>
</dbReference>
<dbReference type="InterPro" id="IPR032264">
    <property type="entry name" value="MenD_middle"/>
</dbReference>
<evidence type="ECO:0000259" key="7">
    <source>
        <dbReference type="Pfam" id="PF02776"/>
    </source>
</evidence>
<dbReference type="GO" id="GO:0070204">
    <property type="term" value="F:2-succinyl-5-enolpyruvyl-6-hydroxy-3-cyclohexene-1-carboxylic-acid synthase activity"/>
    <property type="evidence" value="ECO:0007669"/>
    <property type="project" value="InterPro"/>
</dbReference>
<evidence type="ECO:0000256" key="3">
    <source>
        <dbReference type="ARBA" id="ARBA00022842"/>
    </source>
</evidence>
<dbReference type="HAMAP" id="MF_01659">
    <property type="entry name" value="MenD"/>
    <property type="match status" value="1"/>
</dbReference>
<feature type="domain" description="Thiamine pyrophosphate enzyme N-terminal TPP-binding" evidence="7">
    <location>
        <begin position="6"/>
        <end position="124"/>
    </location>
</feature>
<feature type="domain" description="Menaquinone biosynthesis protein MenD middle" evidence="8">
    <location>
        <begin position="185"/>
        <end position="347"/>
    </location>
</feature>
<evidence type="ECO:0000259" key="8">
    <source>
        <dbReference type="Pfam" id="PF16582"/>
    </source>
</evidence>
<keyword evidence="1" id="KW-0808">Transferase</keyword>
<reference evidence="9" key="1">
    <citation type="submission" date="2020-05" db="EMBL/GenBank/DDBJ databases">
        <authorList>
            <person name="Chiriac C."/>
            <person name="Salcher M."/>
            <person name="Ghai R."/>
            <person name="Kavagutti S V."/>
        </authorList>
    </citation>
    <scope>NUCLEOTIDE SEQUENCE</scope>
</reference>
<dbReference type="AlphaFoldDB" id="A0A6J6CS54"/>
<dbReference type="SUPFAM" id="SSF52518">
    <property type="entry name" value="Thiamin diphosphate-binding fold (THDP-binding)"/>
    <property type="match status" value="2"/>
</dbReference>
<keyword evidence="2" id="KW-0479">Metal-binding</keyword>
<accession>A0A6J6CS54</accession>
<evidence type="ECO:0000256" key="2">
    <source>
        <dbReference type="ARBA" id="ARBA00022723"/>
    </source>
</evidence>
<dbReference type="GO" id="GO:0046872">
    <property type="term" value="F:metal ion binding"/>
    <property type="evidence" value="ECO:0007669"/>
    <property type="project" value="UniProtKB-KW"/>
</dbReference>
<evidence type="ECO:0000313" key="9">
    <source>
        <dbReference type="EMBL" id="CAB4552993.1"/>
    </source>
</evidence>
<dbReference type="GO" id="GO:0009234">
    <property type="term" value="P:menaquinone biosynthetic process"/>
    <property type="evidence" value="ECO:0007669"/>
    <property type="project" value="InterPro"/>
</dbReference>
<dbReference type="InterPro" id="IPR004433">
    <property type="entry name" value="MenaQ_synth_MenD"/>
</dbReference>
<dbReference type="CDD" id="cd07037">
    <property type="entry name" value="TPP_PYR_MenD"/>
    <property type="match status" value="1"/>
</dbReference>
<dbReference type="EMBL" id="CAEZTE010000001">
    <property type="protein sequence ID" value="CAB4552993.1"/>
    <property type="molecule type" value="Genomic_DNA"/>
</dbReference>
<dbReference type="InterPro" id="IPR011766">
    <property type="entry name" value="TPP_enzyme_TPP-bd"/>
</dbReference>
<dbReference type="PIRSF" id="PIRSF004983">
    <property type="entry name" value="MenD"/>
    <property type="match status" value="1"/>
</dbReference>
<dbReference type="InterPro" id="IPR029061">
    <property type="entry name" value="THDP-binding"/>
</dbReference>
<protein>
    <submittedName>
        <fullName evidence="9">Unannotated protein</fullName>
    </submittedName>
</protein>
<evidence type="ECO:0000256" key="4">
    <source>
        <dbReference type="ARBA" id="ARBA00023052"/>
    </source>
</evidence>
<organism evidence="9">
    <name type="scientific">freshwater metagenome</name>
    <dbReference type="NCBI Taxonomy" id="449393"/>
    <lineage>
        <taxon>unclassified sequences</taxon>
        <taxon>metagenomes</taxon>
        <taxon>ecological metagenomes</taxon>
    </lineage>
</organism>
<dbReference type="GO" id="GO:0030976">
    <property type="term" value="F:thiamine pyrophosphate binding"/>
    <property type="evidence" value="ECO:0007669"/>
    <property type="project" value="InterPro"/>
</dbReference>
<dbReference type="Gene3D" id="3.40.50.970">
    <property type="match status" value="2"/>
</dbReference>
<dbReference type="Gene3D" id="3.40.50.1220">
    <property type="entry name" value="TPP-binding domain"/>
    <property type="match status" value="1"/>
</dbReference>
<dbReference type="Pfam" id="PF16582">
    <property type="entry name" value="TPP_enzyme_M_2"/>
    <property type="match status" value="1"/>
</dbReference>
<dbReference type="NCBIfam" id="TIGR00173">
    <property type="entry name" value="menD"/>
    <property type="match status" value="1"/>
</dbReference>
<evidence type="ECO:0000256" key="1">
    <source>
        <dbReference type="ARBA" id="ARBA00022679"/>
    </source>
</evidence>
<sequence>MINSTKLAHSLVRQLIELGISDFVVSPGSRNAPLLIALGEAADKKLIDLHVKIDERGAAFFALGISKASNNYVAVICTSGTAAANFLPAALESVHGGNHLLIITADRPERLRKTGANQTTNQVDLFQFIKTHDISSDIDIRNVLNGGPVHLNIQFDEPLLPEEIVDWLAGLKINQLKINNKVDKKLEVSTGVLVIGHDRGGYSKQEINSFVSKLKWPVISEDPLTFENSIPFAALYLSDPKISEYLKPDTVISIGRTTLSRSINTFINSINYKIVIDPRIKGLDSNRSADLVLSELPNEVVSQDCSNAKWVSISKITGDEVGKIAWSEQQAVITICNLIPDESALFIGSSRPIRDVEAFAKPRSGIEVFANRGLAGIDGNISTIFGVSEKFNKTFAILGDLSLLHDISAFTNAAKSNLRIFVIDNNGGGIFSTLPQSNVNNFEKLFGTPHNLDLSSVISGFGVSVSKVTNLSELESAVSKELKGLDVVVVSVPSREENAKKLKEITQRVSSAVRIGINLA</sequence>
<keyword evidence="4" id="KW-0786">Thiamine pyrophosphate</keyword>
<feature type="domain" description="Thiamine pyrophosphate enzyme TPP-binding" evidence="6">
    <location>
        <begin position="381"/>
        <end position="491"/>
    </location>
</feature>
<name>A0A6J6CS54_9ZZZZ</name>
<gene>
    <name evidence="9" type="ORF">UFOPK1599_00022</name>
</gene>
<dbReference type="PANTHER" id="PTHR42916:SF1">
    <property type="entry name" value="PROTEIN PHYLLO, CHLOROPLASTIC"/>
    <property type="match status" value="1"/>
</dbReference>
<evidence type="ECO:0000259" key="6">
    <source>
        <dbReference type="Pfam" id="PF02775"/>
    </source>
</evidence>
<keyword evidence="3" id="KW-0460">Magnesium</keyword>
<evidence type="ECO:0000256" key="5">
    <source>
        <dbReference type="ARBA" id="ARBA00023211"/>
    </source>
</evidence>
<keyword evidence="5" id="KW-0464">Manganese</keyword>
<dbReference type="InterPro" id="IPR012001">
    <property type="entry name" value="Thiamin_PyroP_enz_TPP-bd_dom"/>
</dbReference>
<dbReference type="PANTHER" id="PTHR42916">
    <property type="entry name" value="2-SUCCINYL-5-ENOLPYRUVYL-6-HYDROXY-3-CYCLOHEXENE-1-CARBOXYLATE SYNTHASE"/>
    <property type="match status" value="1"/>
</dbReference>
<proteinExistence type="inferred from homology"/>